<evidence type="ECO:0000313" key="6">
    <source>
        <dbReference type="EMBL" id="KAF2421233.1"/>
    </source>
</evidence>
<keyword evidence="2 5" id="KW-0489">Methyltransferase</keyword>
<dbReference type="Proteomes" id="UP000800235">
    <property type="component" value="Unassembled WGS sequence"/>
</dbReference>
<dbReference type="OrthoDB" id="414133at2759"/>
<keyword evidence="4 5" id="KW-0949">S-adenosyl-L-methionine</keyword>
<evidence type="ECO:0000256" key="2">
    <source>
        <dbReference type="ARBA" id="ARBA00022603"/>
    </source>
</evidence>
<comment type="similarity">
    <text evidence="5">Belongs to the class I-like SAM-binding methyltransferase superfamily. C5-methyltransferase family.</text>
</comment>
<dbReference type="GO" id="GO:0032259">
    <property type="term" value="P:methylation"/>
    <property type="evidence" value="ECO:0007669"/>
    <property type="project" value="UniProtKB-KW"/>
</dbReference>
<name>A0A9P4NH09_9PEZI</name>
<feature type="active site" evidence="5">
    <location>
        <position position="36"/>
    </location>
</feature>
<evidence type="ECO:0000256" key="3">
    <source>
        <dbReference type="ARBA" id="ARBA00022679"/>
    </source>
</evidence>
<dbReference type="GO" id="GO:0003677">
    <property type="term" value="F:DNA binding"/>
    <property type="evidence" value="ECO:0007669"/>
    <property type="project" value="TreeGrafter"/>
</dbReference>
<sequence length="240" mass="27511">MLSQVSICRCVCAGSKRLSPLFHNFLTDVMHFSVPCKFWSVAHTGAGKDDHENKSLLFEIPKMIRDIRPRQVCIEQVDGLVVLTKHRSYFKTLIRRIHSIGYTVAWKVFNLAEYGLPAQRRRLIIFASAPGEPLPRFPTPTHGPNTLQPFVTVRQALQDIAKSDKHNQHSQAIPPNQAFRADPDKPLHATLICGRRMTIKRGQKSLTLCQPNGREFTIRHLARFQTFPGLCFKRLRYRDC</sequence>
<keyword evidence="3 5" id="KW-0808">Transferase</keyword>
<proteinExistence type="inferred from homology"/>
<dbReference type="Pfam" id="PF00145">
    <property type="entry name" value="DNA_methylase"/>
    <property type="match status" value="1"/>
</dbReference>
<evidence type="ECO:0000256" key="5">
    <source>
        <dbReference type="PROSITE-ProRule" id="PRU01016"/>
    </source>
</evidence>
<organism evidence="6 7">
    <name type="scientific">Tothia fuscella</name>
    <dbReference type="NCBI Taxonomy" id="1048955"/>
    <lineage>
        <taxon>Eukaryota</taxon>
        <taxon>Fungi</taxon>
        <taxon>Dikarya</taxon>
        <taxon>Ascomycota</taxon>
        <taxon>Pezizomycotina</taxon>
        <taxon>Dothideomycetes</taxon>
        <taxon>Pleosporomycetidae</taxon>
        <taxon>Venturiales</taxon>
        <taxon>Cylindrosympodiaceae</taxon>
        <taxon>Tothia</taxon>
    </lineage>
</organism>
<evidence type="ECO:0000256" key="4">
    <source>
        <dbReference type="ARBA" id="ARBA00022691"/>
    </source>
</evidence>
<dbReference type="InterPro" id="IPR050390">
    <property type="entry name" value="C5-Methyltransferase"/>
</dbReference>
<dbReference type="GO" id="GO:0005634">
    <property type="term" value="C:nucleus"/>
    <property type="evidence" value="ECO:0007669"/>
    <property type="project" value="TreeGrafter"/>
</dbReference>
<comment type="caution">
    <text evidence="6">The sequence shown here is derived from an EMBL/GenBank/DDBJ whole genome shotgun (WGS) entry which is preliminary data.</text>
</comment>
<dbReference type="EMBL" id="MU007099">
    <property type="protein sequence ID" value="KAF2421233.1"/>
    <property type="molecule type" value="Genomic_DNA"/>
</dbReference>
<dbReference type="EC" id="2.1.1.37" evidence="1"/>
<dbReference type="Gene3D" id="3.40.50.150">
    <property type="entry name" value="Vaccinia Virus protein VP39"/>
    <property type="match status" value="1"/>
</dbReference>
<gene>
    <name evidence="6" type="ORF">EJ08DRAFT_516257</name>
</gene>
<dbReference type="GO" id="GO:0003886">
    <property type="term" value="F:DNA (cytosine-5-)-methyltransferase activity"/>
    <property type="evidence" value="ECO:0007669"/>
    <property type="project" value="UniProtKB-EC"/>
</dbReference>
<reference evidence="6" key="1">
    <citation type="journal article" date="2020" name="Stud. Mycol.">
        <title>101 Dothideomycetes genomes: a test case for predicting lifestyles and emergence of pathogens.</title>
        <authorList>
            <person name="Haridas S."/>
            <person name="Albert R."/>
            <person name="Binder M."/>
            <person name="Bloem J."/>
            <person name="Labutti K."/>
            <person name="Salamov A."/>
            <person name="Andreopoulos B."/>
            <person name="Baker S."/>
            <person name="Barry K."/>
            <person name="Bills G."/>
            <person name="Bluhm B."/>
            <person name="Cannon C."/>
            <person name="Castanera R."/>
            <person name="Culley D."/>
            <person name="Daum C."/>
            <person name="Ezra D."/>
            <person name="Gonzalez J."/>
            <person name="Henrissat B."/>
            <person name="Kuo A."/>
            <person name="Liang C."/>
            <person name="Lipzen A."/>
            <person name="Lutzoni F."/>
            <person name="Magnuson J."/>
            <person name="Mondo S."/>
            <person name="Nolan M."/>
            <person name="Ohm R."/>
            <person name="Pangilinan J."/>
            <person name="Park H.-J."/>
            <person name="Ramirez L."/>
            <person name="Alfaro M."/>
            <person name="Sun H."/>
            <person name="Tritt A."/>
            <person name="Yoshinaga Y."/>
            <person name="Zwiers L.-H."/>
            <person name="Turgeon B."/>
            <person name="Goodwin S."/>
            <person name="Spatafora J."/>
            <person name="Crous P."/>
            <person name="Grigoriev I."/>
        </authorList>
    </citation>
    <scope>NUCLEOTIDE SEQUENCE</scope>
    <source>
        <strain evidence="6">CBS 130266</strain>
    </source>
</reference>
<evidence type="ECO:0000313" key="7">
    <source>
        <dbReference type="Proteomes" id="UP000800235"/>
    </source>
</evidence>
<keyword evidence="7" id="KW-1185">Reference proteome</keyword>
<dbReference type="PANTHER" id="PTHR10629:SF52">
    <property type="entry name" value="DNA (CYTOSINE-5)-METHYLTRANSFERASE 1"/>
    <property type="match status" value="1"/>
</dbReference>
<dbReference type="PANTHER" id="PTHR10629">
    <property type="entry name" value="CYTOSINE-SPECIFIC METHYLTRANSFERASE"/>
    <property type="match status" value="1"/>
</dbReference>
<dbReference type="AlphaFoldDB" id="A0A9P4NH09"/>
<accession>A0A9P4NH09</accession>
<protein>
    <recommendedName>
        <fullName evidence="1">DNA (cytosine-5-)-methyltransferase</fullName>
        <ecNumber evidence="1">2.1.1.37</ecNumber>
    </recommendedName>
</protein>
<dbReference type="PROSITE" id="PS51679">
    <property type="entry name" value="SAM_MT_C5"/>
    <property type="match status" value="1"/>
</dbReference>
<dbReference type="InterPro" id="IPR001525">
    <property type="entry name" value="C5_MeTfrase"/>
</dbReference>
<dbReference type="GO" id="GO:0044027">
    <property type="term" value="P:negative regulation of gene expression via chromosomal CpG island methylation"/>
    <property type="evidence" value="ECO:0007669"/>
    <property type="project" value="TreeGrafter"/>
</dbReference>
<dbReference type="SUPFAM" id="SSF53335">
    <property type="entry name" value="S-adenosyl-L-methionine-dependent methyltransferases"/>
    <property type="match status" value="1"/>
</dbReference>
<dbReference type="InterPro" id="IPR029063">
    <property type="entry name" value="SAM-dependent_MTases_sf"/>
</dbReference>
<evidence type="ECO:0000256" key="1">
    <source>
        <dbReference type="ARBA" id="ARBA00011975"/>
    </source>
</evidence>